<evidence type="ECO:0000313" key="4">
    <source>
        <dbReference type="Proteomes" id="UP001448858"/>
    </source>
</evidence>
<keyword evidence="2" id="KW-0812">Transmembrane</keyword>
<protein>
    <submittedName>
        <fullName evidence="3">DUF2568 domain-containing protein</fullName>
    </submittedName>
</protein>
<evidence type="ECO:0000256" key="2">
    <source>
        <dbReference type="SAM" id="Phobius"/>
    </source>
</evidence>
<dbReference type="EMBL" id="CP151657">
    <property type="protein sequence ID" value="WZP16525.1"/>
    <property type="molecule type" value="Genomic_DNA"/>
</dbReference>
<feature type="transmembrane region" description="Helical" evidence="2">
    <location>
        <begin position="55"/>
        <end position="75"/>
    </location>
</feature>
<organism evidence="3 4">
    <name type="scientific">Arthrobacter citreus</name>
    <dbReference type="NCBI Taxonomy" id="1670"/>
    <lineage>
        <taxon>Bacteria</taxon>
        <taxon>Bacillati</taxon>
        <taxon>Actinomycetota</taxon>
        <taxon>Actinomycetes</taxon>
        <taxon>Micrococcales</taxon>
        <taxon>Micrococcaceae</taxon>
        <taxon>Arthrobacter</taxon>
    </lineage>
</organism>
<keyword evidence="2" id="KW-1133">Transmembrane helix</keyword>
<sequence>MTEEDYAPARNHAPAVTGAPRRKGPAIARQILAFALETALLFAVAYGAVTAFPGYGVLAAAAALAAGVLLWGMLMAPRARNRLPWPALPLVAAGAFLAGAGTLMLSGLPLPAVLMTVAAVINLVWDLASGHPAVAAPARTTGRRSARR</sequence>
<reference evidence="3 4" key="1">
    <citation type="submission" date="2024-04" db="EMBL/GenBank/DDBJ databases">
        <title>Arthrobacter sp. from Plains bison fecal sample.</title>
        <authorList>
            <person name="Ruzzini A."/>
        </authorList>
    </citation>
    <scope>NUCLEOTIDE SEQUENCE [LARGE SCALE GENOMIC DNA]</scope>
    <source>
        <strain evidence="3 4">EINP1</strain>
    </source>
</reference>
<evidence type="ECO:0000313" key="3">
    <source>
        <dbReference type="EMBL" id="WZP16525.1"/>
    </source>
</evidence>
<dbReference type="Pfam" id="PF10823">
    <property type="entry name" value="DUF2568"/>
    <property type="match status" value="1"/>
</dbReference>
<feature type="transmembrane region" description="Helical" evidence="2">
    <location>
        <begin position="31"/>
        <end position="49"/>
    </location>
</feature>
<keyword evidence="2" id="KW-0472">Membrane</keyword>
<dbReference type="RefSeq" id="WP_342024135.1">
    <property type="nucleotide sequence ID" value="NZ_CP151657.1"/>
</dbReference>
<name>A0ABZ2ZXP7_9MICC</name>
<feature type="transmembrane region" description="Helical" evidence="2">
    <location>
        <begin position="112"/>
        <end position="138"/>
    </location>
</feature>
<keyword evidence="4" id="KW-1185">Reference proteome</keyword>
<dbReference type="InterPro" id="IPR021214">
    <property type="entry name" value="DUF2568"/>
</dbReference>
<feature type="region of interest" description="Disordered" evidence="1">
    <location>
        <begin position="1"/>
        <end position="21"/>
    </location>
</feature>
<accession>A0ABZ2ZXP7</accession>
<dbReference type="Proteomes" id="UP001448858">
    <property type="component" value="Chromosome"/>
</dbReference>
<feature type="transmembrane region" description="Helical" evidence="2">
    <location>
        <begin position="87"/>
        <end position="106"/>
    </location>
</feature>
<proteinExistence type="predicted"/>
<gene>
    <name evidence="3" type="ORF">AAE021_02740</name>
</gene>
<evidence type="ECO:0000256" key="1">
    <source>
        <dbReference type="SAM" id="MobiDB-lite"/>
    </source>
</evidence>